<protein>
    <recommendedName>
        <fullName evidence="2">Fibrinogen C-terminal domain-containing protein</fullName>
    </recommendedName>
</protein>
<proteinExistence type="predicted"/>
<dbReference type="InterPro" id="IPR014716">
    <property type="entry name" value="Fibrinogen_a/b/g_C_1"/>
</dbReference>
<dbReference type="InterPro" id="IPR050373">
    <property type="entry name" value="Fibrinogen_C-term_domain"/>
</dbReference>
<dbReference type="Proteomes" id="UP000230750">
    <property type="component" value="Unassembled WGS sequence"/>
</dbReference>
<evidence type="ECO:0000313" key="3">
    <source>
        <dbReference type="EMBL" id="PIK54812.1"/>
    </source>
</evidence>
<name>A0A2G8L3J2_STIJA</name>
<evidence type="ECO:0000259" key="2">
    <source>
        <dbReference type="PROSITE" id="PS51406"/>
    </source>
</evidence>
<organism evidence="3 4">
    <name type="scientific">Stichopus japonicus</name>
    <name type="common">Sea cucumber</name>
    <dbReference type="NCBI Taxonomy" id="307972"/>
    <lineage>
        <taxon>Eukaryota</taxon>
        <taxon>Metazoa</taxon>
        <taxon>Echinodermata</taxon>
        <taxon>Eleutherozoa</taxon>
        <taxon>Echinozoa</taxon>
        <taxon>Holothuroidea</taxon>
        <taxon>Aspidochirotacea</taxon>
        <taxon>Aspidochirotida</taxon>
        <taxon>Stichopodidae</taxon>
        <taxon>Apostichopus</taxon>
    </lineage>
</organism>
<feature type="compositionally biased region" description="Polar residues" evidence="1">
    <location>
        <begin position="126"/>
        <end position="137"/>
    </location>
</feature>
<dbReference type="PANTHER" id="PTHR19143:SF327">
    <property type="entry name" value="FI21813P1-RELATED"/>
    <property type="match status" value="1"/>
</dbReference>
<comment type="caution">
    <text evidence="3">The sequence shown here is derived from an EMBL/GenBank/DDBJ whole genome shotgun (WGS) entry which is preliminary data.</text>
</comment>
<feature type="region of interest" description="Disordered" evidence="1">
    <location>
        <begin position="187"/>
        <end position="244"/>
    </location>
</feature>
<feature type="region of interest" description="Disordered" evidence="1">
    <location>
        <begin position="126"/>
        <end position="146"/>
    </location>
</feature>
<dbReference type="EMBL" id="MRZV01000234">
    <property type="protein sequence ID" value="PIK54812.1"/>
    <property type="molecule type" value="Genomic_DNA"/>
</dbReference>
<dbReference type="AlphaFoldDB" id="A0A2G8L3J2"/>
<feature type="domain" description="Fibrinogen C-terminal" evidence="2">
    <location>
        <begin position="346"/>
        <end position="467"/>
    </location>
</feature>
<dbReference type="PANTHER" id="PTHR19143">
    <property type="entry name" value="FIBRINOGEN/TENASCIN/ANGIOPOEITIN"/>
    <property type="match status" value="1"/>
</dbReference>
<accession>A0A2G8L3J2</accession>
<evidence type="ECO:0000313" key="4">
    <source>
        <dbReference type="Proteomes" id="UP000230750"/>
    </source>
</evidence>
<dbReference type="SMART" id="SM00186">
    <property type="entry name" value="FBG"/>
    <property type="match status" value="1"/>
</dbReference>
<dbReference type="OrthoDB" id="6145874at2759"/>
<dbReference type="STRING" id="307972.A0A2G8L3J2"/>
<gene>
    <name evidence="3" type="ORF">BSL78_08334</name>
</gene>
<feature type="region of interest" description="Disordered" evidence="1">
    <location>
        <begin position="260"/>
        <end position="287"/>
    </location>
</feature>
<sequence>MPAERVQEPTSYSRPSSSFRLFESWESSLDMSPVETDPTSTTTRKLTTAATTTPEPVEELTTLGHELNEETSVSSERPIVLKEGKEVDETTTVNVSMTAEIEEIPLRVNDEGVMEDGMSGFVVLPSSTEQKNKSSVPRSDPPPPIEAFKQFEDIFSNPPAPNPFPSEGIELNLAAHKSNSGELSVVTEEAHGEDPQVNGAQEAFNSPQQLLKPIEPKTVEEDEDSKAAPEEEERAPPGFVDGMETAAGYAGEFNRPQWKKLERFLEPPKTNSTTKRERPSGMERVPSCERDGCACLTSKGKTQSGIYSLPNVPLSGKRGNLVEMFCDLETKDGWLDGYPKKTKFTDWEGKTGFADYDSFYVGPEEDNFRLSLGKFTDGNRGNAFSYHNGSMFSTLDRDNDKSPGECAVLRQSGFWFKNCNRMNPNGRWIPFADGTGLNGAIVTWGTWSRHLFTYSLKDFRMMIRPTSRSDYA</sequence>
<reference evidence="3 4" key="1">
    <citation type="journal article" date="2017" name="PLoS Biol.">
        <title>The sea cucumber genome provides insights into morphological evolution and visceral regeneration.</title>
        <authorList>
            <person name="Zhang X."/>
            <person name="Sun L."/>
            <person name="Yuan J."/>
            <person name="Sun Y."/>
            <person name="Gao Y."/>
            <person name="Zhang L."/>
            <person name="Li S."/>
            <person name="Dai H."/>
            <person name="Hamel J.F."/>
            <person name="Liu C."/>
            <person name="Yu Y."/>
            <person name="Liu S."/>
            <person name="Lin W."/>
            <person name="Guo K."/>
            <person name="Jin S."/>
            <person name="Xu P."/>
            <person name="Storey K.B."/>
            <person name="Huan P."/>
            <person name="Zhang T."/>
            <person name="Zhou Y."/>
            <person name="Zhang J."/>
            <person name="Lin C."/>
            <person name="Li X."/>
            <person name="Xing L."/>
            <person name="Huo D."/>
            <person name="Sun M."/>
            <person name="Wang L."/>
            <person name="Mercier A."/>
            <person name="Li F."/>
            <person name="Yang H."/>
            <person name="Xiang J."/>
        </authorList>
    </citation>
    <scope>NUCLEOTIDE SEQUENCE [LARGE SCALE GENOMIC DNA]</scope>
    <source>
        <strain evidence="3">Shaxun</strain>
        <tissue evidence="3">Muscle</tissue>
    </source>
</reference>
<keyword evidence="4" id="KW-1185">Reference proteome</keyword>
<feature type="compositionally biased region" description="Basic and acidic residues" evidence="1">
    <location>
        <begin position="274"/>
        <end position="287"/>
    </location>
</feature>
<dbReference type="SUPFAM" id="SSF56496">
    <property type="entry name" value="Fibrinogen C-terminal domain-like"/>
    <property type="match status" value="1"/>
</dbReference>
<evidence type="ECO:0000256" key="1">
    <source>
        <dbReference type="SAM" id="MobiDB-lite"/>
    </source>
</evidence>
<feature type="compositionally biased region" description="Low complexity" evidence="1">
    <location>
        <begin position="36"/>
        <end position="56"/>
    </location>
</feature>
<dbReference type="PROSITE" id="PS51406">
    <property type="entry name" value="FIBRINOGEN_C_2"/>
    <property type="match status" value="1"/>
</dbReference>
<dbReference type="GO" id="GO:0005615">
    <property type="term" value="C:extracellular space"/>
    <property type="evidence" value="ECO:0007669"/>
    <property type="project" value="TreeGrafter"/>
</dbReference>
<feature type="region of interest" description="Disordered" evidence="1">
    <location>
        <begin position="28"/>
        <end position="56"/>
    </location>
</feature>
<feature type="compositionally biased region" description="Basic and acidic residues" evidence="1">
    <location>
        <begin position="214"/>
        <end position="229"/>
    </location>
</feature>
<dbReference type="Pfam" id="PF00147">
    <property type="entry name" value="Fibrinogen_C"/>
    <property type="match status" value="1"/>
</dbReference>
<dbReference type="InterPro" id="IPR036056">
    <property type="entry name" value="Fibrinogen-like_C"/>
</dbReference>
<dbReference type="InterPro" id="IPR002181">
    <property type="entry name" value="Fibrinogen_a/b/g_C_dom"/>
</dbReference>
<dbReference type="Gene3D" id="3.90.215.10">
    <property type="entry name" value="Gamma Fibrinogen, chain A, domain 1"/>
    <property type="match status" value="1"/>
</dbReference>